<dbReference type="KEGG" id="mya:MORIYA_3361"/>
<dbReference type="GO" id="GO:0043683">
    <property type="term" value="P:type IV pilus assembly"/>
    <property type="evidence" value="ECO:0007669"/>
    <property type="project" value="InterPro"/>
</dbReference>
<evidence type="ECO:0000256" key="1">
    <source>
        <dbReference type="SAM" id="Phobius"/>
    </source>
</evidence>
<evidence type="ECO:0000313" key="2">
    <source>
        <dbReference type="EMBL" id="SQD79816.1"/>
    </source>
</evidence>
<dbReference type="PANTHER" id="PTHR39555">
    <property type="entry name" value="FIMBRIAL ASSEMBLY PROTEIN PILO-LIKE PROTEIN-RELATED"/>
    <property type="match status" value="1"/>
</dbReference>
<reference evidence="3" key="1">
    <citation type="submission" date="2018-05" db="EMBL/GenBank/DDBJ databases">
        <authorList>
            <person name="Cea G.-C."/>
            <person name="William W."/>
        </authorList>
    </citation>
    <scope>NUCLEOTIDE SEQUENCE [LARGE SCALE GENOMIC DNA]</scope>
    <source>
        <strain evidence="3">DB21MT 5</strain>
    </source>
</reference>
<dbReference type="Proteomes" id="UP000250163">
    <property type="component" value="Chromosome MORIYA"/>
</dbReference>
<dbReference type="InterPro" id="IPR014717">
    <property type="entry name" value="Transl_elong_EF1B/ribsomal_bS6"/>
</dbReference>
<dbReference type="OrthoDB" id="9802133at2"/>
<accession>A0A330LU75</accession>
<dbReference type="EMBL" id="LS483250">
    <property type="protein sequence ID" value="SQD79816.1"/>
    <property type="molecule type" value="Genomic_DNA"/>
</dbReference>
<dbReference type="Gene3D" id="1.10.287.540">
    <property type="entry name" value="Helix hairpin bin"/>
    <property type="match status" value="1"/>
</dbReference>
<protein>
    <submittedName>
        <fullName evidence="2">Pilus assembly protein PilP</fullName>
    </submittedName>
</protein>
<evidence type="ECO:0000313" key="3">
    <source>
        <dbReference type="Proteomes" id="UP000250163"/>
    </source>
</evidence>
<keyword evidence="1" id="KW-0472">Membrane</keyword>
<dbReference type="Pfam" id="PF04350">
    <property type="entry name" value="PilO"/>
    <property type="match status" value="1"/>
</dbReference>
<organism evidence="2 3">
    <name type="scientific">Moritella yayanosii</name>
    <dbReference type="NCBI Taxonomy" id="69539"/>
    <lineage>
        <taxon>Bacteria</taxon>
        <taxon>Pseudomonadati</taxon>
        <taxon>Pseudomonadota</taxon>
        <taxon>Gammaproteobacteria</taxon>
        <taxon>Alteromonadales</taxon>
        <taxon>Moritellaceae</taxon>
        <taxon>Moritella</taxon>
    </lineage>
</organism>
<keyword evidence="1" id="KW-1133">Transmembrane helix</keyword>
<dbReference type="GO" id="GO:0043107">
    <property type="term" value="P:type IV pilus-dependent motility"/>
    <property type="evidence" value="ECO:0007669"/>
    <property type="project" value="InterPro"/>
</dbReference>
<feature type="transmembrane region" description="Helical" evidence="1">
    <location>
        <begin position="23"/>
        <end position="46"/>
    </location>
</feature>
<gene>
    <name evidence="2" type="ORF">MORIYA_3361</name>
</gene>
<keyword evidence="3" id="KW-1185">Reference proteome</keyword>
<dbReference type="Gene3D" id="3.30.70.60">
    <property type="match status" value="1"/>
</dbReference>
<dbReference type="RefSeq" id="WP_112716735.1">
    <property type="nucleotide sequence ID" value="NZ_LS483250.1"/>
</dbReference>
<dbReference type="InterPro" id="IPR007445">
    <property type="entry name" value="PilO"/>
</dbReference>
<name>A0A330LU75_9GAMM</name>
<dbReference type="PIRSF" id="PIRSF016482">
    <property type="entry name" value="PilO"/>
    <property type="match status" value="1"/>
</dbReference>
<keyword evidence="1" id="KW-0812">Transmembrane</keyword>
<dbReference type="PANTHER" id="PTHR39555:SF1">
    <property type="entry name" value="TYPE IV PILUS INNER MEMBRANE COMPONENT PILO"/>
    <property type="match status" value="1"/>
</dbReference>
<proteinExistence type="predicted"/>
<dbReference type="AlphaFoldDB" id="A0A330LU75"/>
<sequence>MNLQELNELDLEDLGNWPKPAKIAINIICSILIAALFYWMFIASSLQALENIEKKEASLKLQFEAKARLAGNLGLYTEQMSEMENLFNHMLKQLPSKSETAGLLDDLSYIGQHNGLQLRRFKWLKEVKRDFSYEVPVNLEVIGTFHQLGQFTSDIAALPRIVTLEDFTITKLQGELLKVNMIARTYRYKGDK</sequence>